<dbReference type="AlphaFoldDB" id="A0A418VER5"/>
<dbReference type="Proteomes" id="UP000286287">
    <property type="component" value="Unassembled WGS sequence"/>
</dbReference>
<organism evidence="2 3">
    <name type="scientific">Deinococcus cavernae</name>
    <dbReference type="NCBI Taxonomy" id="2320857"/>
    <lineage>
        <taxon>Bacteria</taxon>
        <taxon>Thermotogati</taxon>
        <taxon>Deinococcota</taxon>
        <taxon>Deinococci</taxon>
        <taxon>Deinococcales</taxon>
        <taxon>Deinococcaceae</taxon>
        <taxon>Deinococcus</taxon>
    </lineage>
</organism>
<protein>
    <submittedName>
        <fullName evidence="2">Uncharacterized protein</fullName>
    </submittedName>
</protein>
<name>A0A418VER5_9DEIO</name>
<comment type="caution">
    <text evidence="2">The sequence shown here is derived from an EMBL/GenBank/DDBJ whole genome shotgun (WGS) entry which is preliminary data.</text>
</comment>
<sequence>MSDQKKPEVETLILGQPGRQPRKDLTALADLLGRCGHSPEEARALALEAIQKQAHLDPGVKFGHLHAEQLADLWKRAARYGKRKLVLEISADALSSDEWDGHIRVEVKDAQTWQQFEDEQREAREKEVN</sequence>
<keyword evidence="3" id="KW-1185">Reference proteome</keyword>
<dbReference type="OrthoDB" id="70347at2"/>
<feature type="region of interest" description="Disordered" evidence="1">
    <location>
        <begin position="1"/>
        <end position="20"/>
    </location>
</feature>
<reference evidence="2 3" key="1">
    <citation type="submission" date="2018-09" db="EMBL/GenBank/DDBJ databases">
        <authorList>
            <person name="Zhu H."/>
        </authorList>
    </citation>
    <scope>NUCLEOTIDE SEQUENCE [LARGE SCALE GENOMIC DNA]</scope>
    <source>
        <strain evidence="2 3">K2S05-167</strain>
    </source>
</reference>
<evidence type="ECO:0000313" key="2">
    <source>
        <dbReference type="EMBL" id="RJF74602.1"/>
    </source>
</evidence>
<proteinExistence type="predicted"/>
<accession>A0A418VER5</accession>
<gene>
    <name evidence="2" type="ORF">D3875_03410</name>
</gene>
<dbReference type="RefSeq" id="WP_119761169.1">
    <property type="nucleotide sequence ID" value="NZ_QYUJ01000009.1"/>
</dbReference>
<evidence type="ECO:0000313" key="3">
    <source>
        <dbReference type="Proteomes" id="UP000286287"/>
    </source>
</evidence>
<evidence type="ECO:0000256" key="1">
    <source>
        <dbReference type="SAM" id="MobiDB-lite"/>
    </source>
</evidence>
<dbReference type="EMBL" id="QYUJ01000009">
    <property type="protein sequence ID" value="RJF74602.1"/>
    <property type="molecule type" value="Genomic_DNA"/>
</dbReference>